<keyword evidence="5 10" id="KW-1003">Cell membrane</keyword>
<feature type="transmembrane region" description="Helical" evidence="10">
    <location>
        <begin position="143"/>
        <end position="161"/>
    </location>
</feature>
<comment type="caution">
    <text evidence="10">Lacks conserved residue(s) required for the propagation of feature annotation.</text>
</comment>
<evidence type="ECO:0000313" key="13">
    <source>
        <dbReference type="Proteomes" id="UP000253606"/>
    </source>
</evidence>
<keyword evidence="9 10" id="KW-0472">Membrane</keyword>
<dbReference type="KEGG" id="abas:ACPOL_2531"/>
<comment type="subcellular location">
    <subcellularLocation>
        <location evidence="1 10">Cell membrane</location>
        <topology evidence="1 10">Multi-pass membrane protein</topology>
    </subcellularLocation>
</comment>
<dbReference type="InterPro" id="IPR051408">
    <property type="entry name" value="Phosphate_transprt_permease"/>
</dbReference>
<keyword evidence="7 10" id="KW-0812">Transmembrane</keyword>
<keyword evidence="4" id="KW-0813">Transport</keyword>
<dbReference type="InterPro" id="IPR005672">
    <property type="entry name" value="Phosphate_PstA"/>
</dbReference>
<evidence type="ECO:0000256" key="4">
    <source>
        <dbReference type="ARBA" id="ARBA00022448"/>
    </source>
</evidence>
<evidence type="ECO:0000313" key="12">
    <source>
        <dbReference type="EMBL" id="AXC11851.1"/>
    </source>
</evidence>
<evidence type="ECO:0000256" key="3">
    <source>
        <dbReference type="ARBA" id="ARBA00016864"/>
    </source>
</evidence>
<dbReference type="PANTHER" id="PTHR42922:SF1">
    <property type="entry name" value="PHOSPHATE TRANSPORT SYSTEM PERMEASE PROTEIN PSTA"/>
    <property type="match status" value="1"/>
</dbReference>
<dbReference type="NCBIfam" id="TIGR00974">
    <property type="entry name" value="3a0107s02c"/>
    <property type="match status" value="1"/>
</dbReference>
<name>A0A2Z5FYB1_9BACT</name>
<accession>A0A2Z5FYB1</accession>
<reference evidence="12 13" key="1">
    <citation type="journal article" date="2018" name="Front. Microbiol.">
        <title>Hydrolytic Capabilities as a Key to Environmental Success: Chitinolytic and Cellulolytic Acidobacteria From Acidic Sub-arctic Soils and Boreal Peatlands.</title>
        <authorList>
            <person name="Belova S.E."/>
            <person name="Ravin N.V."/>
            <person name="Pankratov T.A."/>
            <person name="Rakitin A.L."/>
            <person name="Ivanova A.A."/>
            <person name="Beletsky A.V."/>
            <person name="Mardanov A.V."/>
            <person name="Sinninghe Damste J.S."/>
            <person name="Dedysh S.N."/>
        </authorList>
    </citation>
    <scope>NUCLEOTIDE SEQUENCE [LARGE SCALE GENOMIC DNA]</scope>
    <source>
        <strain evidence="12 13">SBC82</strain>
    </source>
</reference>
<feature type="transmembrane region" description="Helical" evidence="10">
    <location>
        <begin position="21"/>
        <end position="47"/>
    </location>
</feature>
<keyword evidence="8 10" id="KW-1133">Transmembrane helix</keyword>
<sequence>MATSVYKTGTYNRISRQIADHAASVLAVLSTVIVVAPLVAIFAYLIYKGASSLNVAFFTQVPRPVGEAGGGMANAIAGSGLLLLIGSVLGVPIGIGGGIFLAEFGRGTRLANAVRFTADVLNGVPSIVMGIAVYSLIVLPQKHFSAFSGGIALGIMMIPTITRTTEEMLLMVPNSIREAALGLGLPNWRSVLSITLRTASPGVITGCMLAFARVAGETAPLLFTAFGNQFWSANLDQPIAALPLQIFVYAISPYDEWHRLAWAGALVLIVLIVISVALVRFVTSRGVLKGTS</sequence>
<dbReference type="Pfam" id="PF00528">
    <property type="entry name" value="BPD_transp_1"/>
    <property type="match status" value="1"/>
</dbReference>
<evidence type="ECO:0000256" key="6">
    <source>
        <dbReference type="ARBA" id="ARBA00022592"/>
    </source>
</evidence>
<dbReference type="PANTHER" id="PTHR42922">
    <property type="entry name" value="PHOSPHATE TRANSPORT SYSTEM PERMEASE PROTEIN PSTA"/>
    <property type="match status" value="1"/>
</dbReference>
<organism evidence="12 13">
    <name type="scientific">Acidisarcina polymorpha</name>
    <dbReference type="NCBI Taxonomy" id="2211140"/>
    <lineage>
        <taxon>Bacteria</taxon>
        <taxon>Pseudomonadati</taxon>
        <taxon>Acidobacteriota</taxon>
        <taxon>Terriglobia</taxon>
        <taxon>Terriglobales</taxon>
        <taxon>Acidobacteriaceae</taxon>
        <taxon>Acidisarcina</taxon>
    </lineage>
</organism>
<dbReference type="PROSITE" id="PS50928">
    <property type="entry name" value="ABC_TM1"/>
    <property type="match status" value="1"/>
</dbReference>
<keyword evidence="13" id="KW-1185">Reference proteome</keyword>
<dbReference type="Proteomes" id="UP000253606">
    <property type="component" value="Chromosome"/>
</dbReference>
<feature type="transmembrane region" description="Helical" evidence="10">
    <location>
        <begin position="116"/>
        <end position="137"/>
    </location>
</feature>
<evidence type="ECO:0000256" key="10">
    <source>
        <dbReference type="RuleBase" id="RU363043"/>
    </source>
</evidence>
<dbReference type="EMBL" id="CP030840">
    <property type="protein sequence ID" value="AXC11851.1"/>
    <property type="molecule type" value="Genomic_DNA"/>
</dbReference>
<keyword evidence="6" id="KW-0592">Phosphate transport</keyword>
<feature type="domain" description="ABC transmembrane type-1" evidence="11">
    <location>
        <begin position="76"/>
        <end position="279"/>
    </location>
</feature>
<dbReference type="InterPro" id="IPR000515">
    <property type="entry name" value="MetI-like"/>
</dbReference>
<proteinExistence type="inferred from homology"/>
<dbReference type="SUPFAM" id="SSF161098">
    <property type="entry name" value="MetI-like"/>
    <property type="match status" value="1"/>
</dbReference>
<evidence type="ECO:0000256" key="7">
    <source>
        <dbReference type="ARBA" id="ARBA00022692"/>
    </source>
</evidence>
<dbReference type="Gene3D" id="1.10.3720.10">
    <property type="entry name" value="MetI-like"/>
    <property type="match status" value="1"/>
</dbReference>
<gene>
    <name evidence="12" type="ORF">ACPOL_2531</name>
</gene>
<feature type="transmembrane region" description="Helical" evidence="10">
    <location>
        <begin position="260"/>
        <end position="282"/>
    </location>
</feature>
<evidence type="ECO:0000256" key="9">
    <source>
        <dbReference type="ARBA" id="ARBA00023136"/>
    </source>
</evidence>
<dbReference type="OrthoDB" id="9785113at2"/>
<feature type="transmembrane region" description="Helical" evidence="10">
    <location>
        <begin position="81"/>
        <end position="104"/>
    </location>
</feature>
<evidence type="ECO:0000256" key="5">
    <source>
        <dbReference type="ARBA" id="ARBA00022475"/>
    </source>
</evidence>
<dbReference type="GO" id="GO:0005315">
    <property type="term" value="F:phosphate transmembrane transporter activity"/>
    <property type="evidence" value="ECO:0007669"/>
    <property type="project" value="InterPro"/>
</dbReference>
<evidence type="ECO:0000256" key="2">
    <source>
        <dbReference type="ARBA" id="ARBA00007069"/>
    </source>
</evidence>
<dbReference type="AlphaFoldDB" id="A0A2Z5FYB1"/>
<evidence type="ECO:0000259" key="11">
    <source>
        <dbReference type="PROSITE" id="PS50928"/>
    </source>
</evidence>
<protein>
    <recommendedName>
        <fullName evidence="3 10">Phosphate transport system permease protein PstA</fullName>
    </recommendedName>
</protein>
<evidence type="ECO:0000256" key="8">
    <source>
        <dbReference type="ARBA" id="ARBA00022989"/>
    </source>
</evidence>
<evidence type="ECO:0000256" key="1">
    <source>
        <dbReference type="ARBA" id="ARBA00004651"/>
    </source>
</evidence>
<dbReference type="GO" id="GO:0035435">
    <property type="term" value="P:phosphate ion transmembrane transport"/>
    <property type="evidence" value="ECO:0007669"/>
    <property type="project" value="InterPro"/>
</dbReference>
<dbReference type="GO" id="GO:0005886">
    <property type="term" value="C:plasma membrane"/>
    <property type="evidence" value="ECO:0007669"/>
    <property type="project" value="UniProtKB-SubCell"/>
</dbReference>
<dbReference type="CDD" id="cd06261">
    <property type="entry name" value="TM_PBP2"/>
    <property type="match status" value="1"/>
</dbReference>
<dbReference type="InterPro" id="IPR035906">
    <property type="entry name" value="MetI-like_sf"/>
</dbReference>
<comment type="similarity">
    <text evidence="2 10">Belongs to the binding-protein-dependent transport system permease family. CysTW subfamily.</text>
</comment>
<dbReference type="RefSeq" id="WP_114207219.1">
    <property type="nucleotide sequence ID" value="NZ_CP030840.1"/>
</dbReference>